<evidence type="ECO:0008006" key="5">
    <source>
        <dbReference type="Google" id="ProtNLM"/>
    </source>
</evidence>
<dbReference type="OrthoDB" id="1939598at2759"/>
<keyword evidence="4" id="KW-1185">Reference proteome</keyword>
<dbReference type="EMBL" id="BDGI01000171">
    <property type="protein sequence ID" value="GAV30312.1"/>
    <property type="molecule type" value="Genomic_DNA"/>
</dbReference>
<proteinExistence type="predicted"/>
<feature type="compositionally biased region" description="Basic and acidic residues" evidence="2">
    <location>
        <begin position="68"/>
        <end position="80"/>
    </location>
</feature>
<feature type="compositionally biased region" description="Acidic residues" evidence="2">
    <location>
        <begin position="47"/>
        <end position="67"/>
    </location>
</feature>
<evidence type="ECO:0000313" key="3">
    <source>
        <dbReference type="EMBL" id="GAV30312.1"/>
    </source>
</evidence>
<gene>
    <name evidence="3" type="ORF">PMKS-003822</name>
</gene>
<comment type="caution">
    <text evidence="3">The sequence shown here is derived from an EMBL/GenBank/DDBJ whole genome shotgun (WGS) entry which is preliminary data.</text>
</comment>
<accession>A0A1Q2YL91</accession>
<sequence length="223" mass="25482">MVFKNILLADINETENRSPDDEALVELNSKNTREEPNTTYRPNSGHDDDEDNENDGDEDDDADDADENFDHENERVHDISKSAVRGHPKSKKESVSYSDLAETTVQNTLLSGGSLTAEELKTLIEEKRRKNLEASIRFRLKKKNKANDLMKKIQTENEKIADFKTKLHKLEIENTCLRKMLVGNWNPQTDSELLQDEGMLNSSVSGEMTNIEILRNLKRGKYS</sequence>
<dbReference type="Proteomes" id="UP000186136">
    <property type="component" value="Unassembled WGS sequence"/>
</dbReference>
<reference evidence="3 4" key="1">
    <citation type="submission" date="2016-08" db="EMBL/GenBank/DDBJ databases">
        <title>Whole genome shotgun sequence of Pichia membranifaciens KS47-1.</title>
        <authorList>
            <person name="Konishi M."/>
            <person name="Ishida M."/>
            <person name="Arakawa T."/>
            <person name="Kato Y."/>
            <person name="Horiuchi J."/>
        </authorList>
    </citation>
    <scope>NUCLEOTIDE SEQUENCE [LARGE SCALE GENOMIC DNA]</scope>
    <source>
        <strain evidence="3 4">KS47-1</strain>
    </source>
</reference>
<name>A0A1Q2YL91_9ASCO</name>
<evidence type="ECO:0000256" key="1">
    <source>
        <dbReference type="SAM" id="Coils"/>
    </source>
</evidence>
<dbReference type="AlphaFoldDB" id="A0A1Q2YL91"/>
<evidence type="ECO:0000256" key="2">
    <source>
        <dbReference type="SAM" id="MobiDB-lite"/>
    </source>
</evidence>
<protein>
    <recommendedName>
        <fullName evidence="5">BZIP domain-containing protein</fullName>
    </recommendedName>
</protein>
<evidence type="ECO:0000313" key="4">
    <source>
        <dbReference type="Proteomes" id="UP000186136"/>
    </source>
</evidence>
<feature type="region of interest" description="Disordered" evidence="2">
    <location>
        <begin position="9"/>
        <end position="98"/>
    </location>
</feature>
<organism evidence="3 4">
    <name type="scientific">Pichia membranifaciens</name>
    <dbReference type="NCBI Taxonomy" id="4926"/>
    <lineage>
        <taxon>Eukaryota</taxon>
        <taxon>Fungi</taxon>
        <taxon>Dikarya</taxon>
        <taxon>Ascomycota</taxon>
        <taxon>Saccharomycotina</taxon>
        <taxon>Pichiomycetes</taxon>
        <taxon>Pichiales</taxon>
        <taxon>Pichiaceae</taxon>
        <taxon>Pichia</taxon>
    </lineage>
</organism>
<feature type="coiled-coil region" evidence="1">
    <location>
        <begin position="117"/>
        <end position="173"/>
    </location>
</feature>
<keyword evidence="1" id="KW-0175">Coiled coil</keyword>